<keyword evidence="7" id="KW-0966">Cell projection</keyword>
<evidence type="ECO:0000313" key="11">
    <source>
        <dbReference type="Ensembl" id="ENSSANP00000032921.1"/>
    </source>
</evidence>
<keyword evidence="2" id="KW-0963">Cytoplasm</keyword>
<feature type="compositionally biased region" description="Acidic residues" evidence="10">
    <location>
        <begin position="281"/>
        <end position="290"/>
    </location>
</feature>
<feature type="coiled-coil region" evidence="9">
    <location>
        <begin position="332"/>
        <end position="366"/>
    </location>
</feature>
<accession>A0A671MI18</accession>
<evidence type="ECO:0000256" key="5">
    <source>
        <dbReference type="ARBA" id="ARBA00023054"/>
    </source>
</evidence>
<evidence type="ECO:0000256" key="6">
    <source>
        <dbReference type="ARBA" id="ARBA00023212"/>
    </source>
</evidence>
<evidence type="ECO:0000256" key="8">
    <source>
        <dbReference type="PROSITE-ProRule" id="PRU00221"/>
    </source>
</evidence>
<keyword evidence="4" id="KW-0677">Repeat</keyword>
<protein>
    <submittedName>
        <fullName evidence="11">Uncharacterized protein</fullName>
    </submittedName>
</protein>
<evidence type="ECO:0000256" key="10">
    <source>
        <dbReference type="SAM" id="MobiDB-lite"/>
    </source>
</evidence>
<evidence type="ECO:0000256" key="4">
    <source>
        <dbReference type="ARBA" id="ARBA00022737"/>
    </source>
</evidence>
<comment type="subcellular location">
    <subcellularLocation>
        <location evidence="1">Cytoplasm</location>
        <location evidence="1">Cytoskeleton</location>
        <location evidence="1">Cilium axoneme</location>
    </subcellularLocation>
</comment>
<reference evidence="11" key="2">
    <citation type="submission" date="2025-09" db="UniProtKB">
        <authorList>
            <consortium name="Ensembl"/>
        </authorList>
    </citation>
    <scope>IDENTIFICATION</scope>
</reference>
<evidence type="ECO:0000313" key="12">
    <source>
        <dbReference type="Proteomes" id="UP000472260"/>
    </source>
</evidence>
<dbReference type="PANTHER" id="PTHR14885">
    <property type="entry name" value="CILIA- AND FLAGELLA-ASSOCIATED PROTEIN 43-RELATED"/>
    <property type="match status" value="1"/>
</dbReference>
<dbReference type="SMART" id="SM00320">
    <property type="entry name" value="WD40"/>
    <property type="match status" value="2"/>
</dbReference>
<dbReference type="PROSITE" id="PS50082">
    <property type="entry name" value="WD_REPEATS_2"/>
    <property type="match status" value="1"/>
</dbReference>
<dbReference type="SUPFAM" id="SSF50978">
    <property type="entry name" value="WD40 repeat-like"/>
    <property type="match status" value="1"/>
</dbReference>
<keyword evidence="12" id="KW-1185">Reference proteome</keyword>
<evidence type="ECO:0000256" key="7">
    <source>
        <dbReference type="ARBA" id="ARBA00023273"/>
    </source>
</evidence>
<dbReference type="InterPro" id="IPR001680">
    <property type="entry name" value="WD40_rpt"/>
</dbReference>
<evidence type="ECO:0000256" key="9">
    <source>
        <dbReference type="SAM" id="Coils"/>
    </source>
</evidence>
<dbReference type="Ensembl" id="ENSSANT00000035030.1">
    <property type="protein sequence ID" value="ENSSANP00000032921.1"/>
    <property type="gene ID" value="ENSSANG00000016724.1"/>
</dbReference>
<keyword evidence="5 9" id="KW-0175">Coiled coil</keyword>
<dbReference type="Proteomes" id="UP000472260">
    <property type="component" value="Unassembled WGS sequence"/>
</dbReference>
<dbReference type="PANTHER" id="PTHR14885:SF3">
    <property type="entry name" value="CILIA- AND FLAGELLA-ASSOCIATED PROTEIN 44"/>
    <property type="match status" value="1"/>
</dbReference>
<dbReference type="InterPro" id="IPR036322">
    <property type="entry name" value="WD40_repeat_dom_sf"/>
</dbReference>
<dbReference type="GO" id="GO:0003341">
    <property type="term" value="P:cilium movement"/>
    <property type="evidence" value="ECO:0007669"/>
    <property type="project" value="UniProtKB-ARBA"/>
</dbReference>
<dbReference type="AlphaFoldDB" id="A0A671MI18"/>
<feature type="repeat" description="WD" evidence="8">
    <location>
        <begin position="87"/>
        <end position="128"/>
    </location>
</feature>
<keyword evidence="6" id="KW-0206">Cytoskeleton</keyword>
<sequence>DEGELMTIGSDGTVRLNLETIDTTDAIDDSGLFEIEPMNQIIIGRNVSLYSMVKSAIPETSIWFARDSNGYIWNLALSFSNIVKCLFSFHAGAIQGMDVSESSHLMATTALDSSVRVFDFLSKKELTVSRFKQGGTTLTWASDMVNTAGGLLVVGFDDGVIRLLELYNTQSLHPVVGRTRSGDAELRLRQAHKPHNAPVTAITYERTRKIMATGSADSTVFFFTVGERYRAIGFVTVPGSKAWSGHLSHIDAEVALRQARKEKKEREKRLKKLKEQKPEATEEELQEEEEELPPLYISSPPSALHCIFYSTPGSFWLSMVHTLTDIHYISKKLELDRMHKEAEQRKQEWRKKLAELQSQFQALLEQNQSLPEHIQSKSILFAPCCSLVHCI</sequence>
<dbReference type="Pfam" id="PF00400">
    <property type="entry name" value="WD40"/>
    <property type="match status" value="2"/>
</dbReference>
<evidence type="ECO:0000256" key="3">
    <source>
        <dbReference type="ARBA" id="ARBA00022574"/>
    </source>
</evidence>
<organism evidence="11 12">
    <name type="scientific">Sinocyclocheilus anshuiensis</name>
    <dbReference type="NCBI Taxonomy" id="1608454"/>
    <lineage>
        <taxon>Eukaryota</taxon>
        <taxon>Metazoa</taxon>
        <taxon>Chordata</taxon>
        <taxon>Craniata</taxon>
        <taxon>Vertebrata</taxon>
        <taxon>Euteleostomi</taxon>
        <taxon>Actinopterygii</taxon>
        <taxon>Neopterygii</taxon>
        <taxon>Teleostei</taxon>
        <taxon>Ostariophysi</taxon>
        <taxon>Cypriniformes</taxon>
        <taxon>Cyprinidae</taxon>
        <taxon>Cyprininae</taxon>
        <taxon>Sinocyclocheilus</taxon>
    </lineage>
</organism>
<feature type="region of interest" description="Disordered" evidence="10">
    <location>
        <begin position="261"/>
        <end position="290"/>
    </location>
</feature>
<proteinExistence type="predicted"/>
<dbReference type="InterPro" id="IPR015943">
    <property type="entry name" value="WD40/YVTN_repeat-like_dom_sf"/>
</dbReference>
<keyword evidence="3 8" id="KW-0853">WD repeat</keyword>
<name>A0A671MI18_9TELE</name>
<evidence type="ECO:0000256" key="2">
    <source>
        <dbReference type="ARBA" id="ARBA00022490"/>
    </source>
</evidence>
<evidence type="ECO:0000256" key="1">
    <source>
        <dbReference type="ARBA" id="ARBA00004430"/>
    </source>
</evidence>
<dbReference type="Gene3D" id="2.130.10.10">
    <property type="entry name" value="YVTN repeat-like/Quinoprotein amine dehydrogenase"/>
    <property type="match status" value="1"/>
</dbReference>
<reference evidence="11" key="1">
    <citation type="submission" date="2025-08" db="UniProtKB">
        <authorList>
            <consortium name="Ensembl"/>
        </authorList>
    </citation>
    <scope>IDENTIFICATION</scope>
</reference>
<dbReference type="GO" id="GO:0005930">
    <property type="term" value="C:axoneme"/>
    <property type="evidence" value="ECO:0007669"/>
    <property type="project" value="UniProtKB-SubCell"/>
</dbReference>
<feature type="compositionally biased region" description="Basic and acidic residues" evidence="10">
    <location>
        <begin position="262"/>
        <end position="280"/>
    </location>
</feature>